<dbReference type="Proteomes" id="UP001632038">
    <property type="component" value="Unassembled WGS sequence"/>
</dbReference>
<evidence type="ECO:0000313" key="2">
    <source>
        <dbReference type="Proteomes" id="UP001632038"/>
    </source>
</evidence>
<proteinExistence type="predicted"/>
<comment type="caution">
    <text evidence="1">The sequence shown here is derived from an EMBL/GenBank/DDBJ whole genome shotgun (WGS) entry which is preliminary data.</text>
</comment>
<name>A0ABD3DCU0_9LAMI</name>
<evidence type="ECO:0000313" key="1">
    <source>
        <dbReference type="EMBL" id="KAL3639019.1"/>
    </source>
</evidence>
<dbReference type="EMBL" id="JAVIJP010000018">
    <property type="protein sequence ID" value="KAL3639019.1"/>
    <property type="molecule type" value="Genomic_DNA"/>
</dbReference>
<gene>
    <name evidence="1" type="ORF">CASFOL_016926</name>
</gene>
<organism evidence="1 2">
    <name type="scientific">Castilleja foliolosa</name>
    <dbReference type="NCBI Taxonomy" id="1961234"/>
    <lineage>
        <taxon>Eukaryota</taxon>
        <taxon>Viridiplantae</taxon>
        <taxon>Streptophyta</taxon>
        <taxon>Embryophyta</taxon>
        <taxon>Tracheophyta</taxon>
        <taxon>Spermatophyta</taxon>
        <taxon>Magnoliopsida</taxon>
        <taxon>eudicotyledons</taxon>
        <taxon>Gunneridae</taxon>
        <taxon>Pentapetalae</taxon>
        <taxon>asterids</taxon>
        <taxon>lamiids</taxon>
        <taxon>Lamiales</taxon>
        <taxon>Orobanchaceae</taxon>
        <taxon>Pedicularideae</taxon>
        <taxon>Castillejinae</taxon>
        <taxon>Castilleja</taxon>
    </lineage>
</organism>
<keyword evidence="2" id="KW-1185">Reference proteome</keyword>
<accession>A0ABD3DCU0</accession>
<sequence length="130" mass="14872">MMILLITSNFFIEGHYTLSFYYSLMASTPTKNTIAKEWAIPPSPKSLEALYLNTREDYFKLKDETMEFIKRIVEVCELDDIRAKILEDGEPLVKIYDLLLQVLKGMEEASDAIPKKVPEIVILDSSSSAF</sequence>
<dbReference type="AlphaFoldDB" id="A0ABD3DCU0"/>
<protein>
    <submittedName>
        <fullName evidence="1">Uncharacterized protein</fullName>
    </submittedName>
</protein>
<reference evidence="2" key="1">
    <citation type="journal article" date="2024" name="IScience">
        <title>Strigolactones Initiate the Formation of Haustorium-like Structures in Castilleja.</title>
        <authorList>
            <person name="Buerger M."/>
            <person name="Peterson D."/>
            <person name="Chory J."/>
        </authorList>
    </citation>
    <scope>NUCLEOTIDE SEQUENCE [LARGE SCALE GENOMIC DNA]</scope>
</reference>